<evidence type="ECO:0000256" key="10">
    <source>
        <dbReference type="ARBA" id="ARBA00022842"/>
    </source>
</evidence>
<keyword evidence="4" id="KW-0540">Nuclease</keyword>
<evidence type="ECO:0000256" key="2">
    <source>
        <dbReference type="ARBA" id="ARBA00022612"/>
    </source>
</evidence>
<keyword evidence="3" id="KW-0645">Protease</keyword>
<keyword evidence="13" id="KW-0239">DNA-directed DNA polymerase</keyword>
<evidence type="ECO:0000256" key="12">
    <source>
        <dbReference type="ARBA" id="ARBA00022918"/>
    </source>
</evidence>
<feature type="domain" description="Retrovirus-related Pol polyprotein from transposon TNT 1-94-like beta-barrel" evidence="18">
    <location>
        <begin position="110"/>
        <end position="179"/>
    </location>
</feature>
<dbReference type="GO" id="GO:0006508">
    <property type="term" value="P:proteolysis"/>
    <property type="evidence" value="ECO:0007669"/>
    <property type="project" value="UniProtKB-KW"/>
</dbReference>
<reference evidence="20" key="1">
    <citation type="journal article" date="2019" name="Sci. Rep.">
        <title>Draft genome of Tanacetum cinerariifolium, the natural source of mosquito coil.</title>
        <authorList>
            <person name="Yamashiro T."/>
            <person name="Shiraishi A."/>
            <person name="Satake H."/>
            <person name="Nakayama K."/>
        </authorList>
    </citation>
    <scope>NUCLEOTIDE SEQUENCE</scope>
</reference>
<evidence type="ECO:0000256" key="14">
    <source>
        <dbReference type="ARBA" id="ARBA00023113"/>
    </source>
</evidence>
<dbReference type="PANTHER" id="PTHR42648:SF11">
    <property type="entry name" value="TRANSPOSON TY4-P GAG-POL POLYPROTEIN"/>
    <property type="match status" value="1"/>
</dbReference>
<keyword evidence="13" id="KW-0548">Nucleotidyltransferase</keyword>
<dbReference type="PANTHER" id="PTHR42648">
    <property type="entry name" value="TRANSPOSASE, PUTATIVE-RELATED"/>
    <property type="match status" value="1"/>
</dbReference>
<feature type="domain" description="GAG-pre-integrase" evidence="17">
    <location>
        <begin position="211"/>
        <end position="282"/>
    </location>
</feature>
<dbReference type="GO" id="GO:0004519">
    <property type="term" value="F:endonuclease activity"/>
    <property type="evidence" value="ECO:0007669"/>
    <property type="project" value="UniProtKB-KW"/>
</dbReference>
<dbReference type="InterPro" id="IPR057670">
    <property type="entry name" value="SH3_retrovirus"/>
</dbReference>
<dbReference type="Gene3D" id="3.30.420.10">
    <property type="entry name" value="Ribonuclease H-like superfamily/Ribonuclease H"/>
    <property type="match status" value="1"/>
</dbReference>
<dbReference type="Pfam" id="PF22936">
    <property type="entry name" value="Pol_BBD"/>
    <property type="match status" value="1"/>
</dbReference>
<dbReference type="SUPFAM" id="SSF53098">
    <property type="entry name" value="Ribonuclease H-like"/>
    <property type="match status" value="1"/>
</dbReference>
<dbReference type="GO" id="GO:0006310">
    <property type="term" value="P:DNA recombination"/>
    <property type="evidence" value="ECO:0007669"/>
    <property type="project" value="UniProtKB-KW"/>
</dbReference>
<evidence type="ECO:0000256" key="9">
    <source>
        <dbReference type="ARBA" id="ARBA00022840"/>
    </source>
</evidence>
<dbReference type="EMBL" id="BKCJ010124402">
    <property type="protein sequence ID" value="GEX69974.1"/>
    <property type="molecule type" value="Genomic_DNA"/>
</dbReference>
<keyword evidence="8" id="KW-0378">Hydrolase</keyword>
<organism evidence="20">
    <name type="scientific">Tanacetum cinerariifolium</name>
    <name type="common">Dalmatian daisy</name>
    <name type="synonym">Chrysanthemum cinerariifolium</name>
    <dbReference type="NCBI Taxonomy" id="118510"/>
    <lineage>
        <taxon>Eukaryota</taxon>
        <taxon>Viridiplantae</taxon>
        <taxon>Streptophyta</taxon>
        <taxon>Embryophyta</taxon>
        <taxon>Tracheophyta</taxon>
        <taxon>Spermatophyta</taxon>
        <taxon>Magnoliopsida</taxon>
        <taxon>eudicotyledons</taxon>
        <taxon>Gunneridae</taxon>
        <taxon>Pentapetalae</taxon>
        <taxon>asterids</taxon>
        <taxon>campanulids</taxon>
        <taxon>Asterales</taxon>
        <taxon>Asteraceae</taxon>
        <taxon>Asteroideae</taxon>
        <taxon>Anthemideae</taxon>
        <taxon>Anthemidinae</taxon>
        <taxon>Tanacetum</taxon>
    </lineage>
</organism>
<evidence type="ECO:0000256" key="15">
    <source>
        <dbReference type="ARBA" id="ARBA00023172"/>
    </source>
</evidence>
<dbReference type="InterPro" id="IPR025724">
    <property type="entry name" value="GAG-pre-integrase_dom"/>
</dbReference>
<dbReference type="GO" id="GO:0003887">
    <property type="term" value="F:DNA-directed DNA polymerase activity"/>
    <property type="evidence" value="ECO:0007669"/>
    <property type="project" value="UniProtKB-KW"/>
</dbReference>
<evidence type="ECO:0000256" key="7">
    <source>
        <dbReference type="ARBA" id="ARBA00022759"/>
    </source>
</evidence>
<sequence length="708" mass="80876">MSASCPRADNIRDTIIATTPATRKKYVTFADPLETSDNNPPKIVKQQTVKRTNIPILHSIGVSNATKARRSQPKRNTTHDRTFPSNSVPKKIVKDHHRKNKSKLSKKNHVDLSCSKHMSGDRSRLRNFVKKFTETVRFGNDHFSAIMGYGNYVLGDSVISIVYYVEGLGHNLFSVGQFCDYDLEVSFRKHKCFVRDLDGFNLIKGSRGSYLYTISVEDMMRSSPICLLSKASKNKSWLWHHRLNHLNFGTINDLAQKDLVRGLPRLRFEKDHMCFACQLRKSRKATHQPKIINTIMEVLHTLHMDLCRPLRVQRINGKKYILVIVNDYSRFTWAKFLRSKDETPEFVVKLLKQLQVEAVATACYTKNRSLMHTLHNQTPYELVHDKKPDLSFLRIFGALYYPINDSEDLGKLKAKADIELFVGYVPNRKGYRIYNKRTRQIIEPIHVTFDELTRQTVPVQTSPGPTPNLMSSGLVQNSVFSTPYVPPSKNDYEILFQPLFDEYFNPSPRAVFPVPTTVAAPRALDPAGSPWEALTSQVYMLVREYNSSEFLVCAARMETHLDLGWNCFSQQFTIIDFMARFGDLLKMPIRKDGRETFGMPIPDALLTDEIKRGPYYDEYLEHVTKYQQYLNEERGKAEEGGVTESPKATKVTKPKAAKQTKPLTPKAPKHTSSQPPTSTPASTKPSKKDQGKKCKLVKETSEAPFPTK</sequence>
<keyword evidence="13" id="KW-0808">Transferase</keyword>
<dbReference type="InterPro" id="IPR012337">
    <property type="entry name" value="RNaseH-like_sf"/>
</dbReference>
<feature type="region of interest" description="Disordered" evidence="16">
    <location>
        <begin position="634"/>
        <end position="708"/>
    </location>
</feature>
<comment type="caution">
    <text evidence="20">The sequence shown here is derived from an EMBL/GenBank/DDBJ whole genome shotgun (WGS) entry which is preliminary data.</text>
</comment>
<dbReference type="InterPro" id="IPR039537">
    <property type="entry name" value="Retrotran_Ty1/copia-like"/>
</dbReference>
<keyword evidence="10" id="KW-0460">Magnesium</keyword>
<protein>
    <submittedName>
        <fullName evidence="20">Integrase, catalytic region, zinc finger, CCHC-type, peptidase aspartic, catalytic</fullName>
    </submittedName>
</protein>
<dbReference type="AlphaFoldDB" id="A0A699H9M4"/>
<dbReference type="GO" id="GO:0003676">
    <property type="term" value="F:nucleic acid binding"/>
    <property type="evidence" value="ECO:0007669"/>
    <property type="project" value="InterPro"/>
</dbReference>
<evidence type="ECO:0000256" key="4">
    <source>
        <dbReference type="ARBA" id="ARBA00022722"/>
    </source>
</evidence>
<name>A0A699H9M4_TANCI</name>
<evidence type="ECO:0000256" key="1">
    <source>
        <dbReference type="ARBA" id="ARBA00002180"/>
    </source>
</evidence>
<keyword evidence="6" id="KW-0547">Nucleotide-binding</keyword>
<dbReference type="InterPro" id="IPR036397">
    <property type="entry name" value="RNaseH_sf"/>
</dbReference>
<dbReference type="GO" id="GO:0003964">
    <property type="term" value="F:RNA-directed DNA polymerase activity"/>
    <property type="evidence" value="ECO:0007669"/>
    <property type="project" value="UniProtKB-KW"/>
</dbReference>
<evidence type="ECO:0000256" key="8">
    <source>
        <dbReference type="ARBA" id="ARBA00022801"/>
    </source>
</evidence>
<evidence type="ECO:0000259" key="17">
    <source>
        <dbReference type="Pfam" id="PF13976"/>
    </source>
</evidence>
<feature type="region of interest" description="Disordered" evidence="16">
    <location>
        <begin position="63"/>
        <end position="88"/>
    </location>
</feature>
<keyword evidence="14" id="KW-0917">Virion maturation</keyword>
<keyword evidence="7" id="KW-0255">Endonuclease</keyword>
<evidence type="ECO:0000256" key="5">
    <source>
        <dbReference type="ARBA" id="ARBA00022723"/>
    </source>
</evidence>
<dbReference type="GO" id="GO:0015074">
    <property type="term" value="P:DNA integration"/>
    <property type="evidence" value="ECO:0007669"/>
    <property type="project" value="UniProtKB-KW"/>
</dbReference>
<dbReference type="InterPro" id="IPR054722">
    <property type="entry name" value="PolX-like_BBD"/>
</dbReference>
<dbReference type="GO" id="GO:0005524">
    <property type="term" value="F:ATP binding"/>
    <property type="evidence" value="ECO:0007669"/>
    <property type="project" value="UniProtKB-KW"/>
</dbReference>
<evidence type="ECO:0000256" key="11">
    <source>
        <dbReference type="ARBA" id="ARBA00022908"/>
    </source>
</evidence>
<keyword evidence="12" id="KW-0695">RNA-directed DNA polymerase</keyword>
<dbReference type="Pfam" id="PF25597">
    <property type="entry name" value="SH3_retrovirus"/>
    <property type="match status" value="1"/>
</dbReference>
<gene>
    <name evidence="20" type="ORF">Tci_341949</name>
</gene>
<keyword evidence="15" id="KW-0233">DNA recombination</keyword>
<accession>A0A699H9M4</accession>
<dbReference type="GO" id="GO:0046872">
    <property type="term" value="F:metal ion binding"/>
    <property type="evidence" value="ECO:0007669"/>
    <property type="project" value="UniProtKB-KW"/>
</dbReference>
<evidence type="ECO:0000259" key="18">
    <source>
        <dbReference type="Pfam" id="PF22936"/>
    </source>
</evidence>
<evidence type="ECO:0000256" key="3">
    <source>
        <dbReference type="ARBA" id="ARBA00022670"/>
    </source>
</evidence>
<evidence type="ECO:0000259" key="19">
    <source>
        <dbReference type="Pfam" id="PF25597"/>
    </source>
</evidence>
<dbReference type="Pfam" id="PF13976">
    <property type="entry name" value="gag_pre-integrs"/>
    <property type="match status" value="1"/>
</dbReference>
<comment type="function">
    <text evidence="1">The aspartyl protease (PR) mediates the proteolytic cleavages of the Gag and Gag-Pol polyproteins after assembly of the VLP.</text>
</comment>
<dbReference type="GO" id="GO:0008233">
    <property type="term" value="F:peptidase activity"/>
    <property type="evidence" value="ECO:0007669"/>
    <property type="project" value="UniProtKB-KW"/>
</dbReference>
<keyword evidence="5" id="KW-0479">Metal-binding</keyword>
<evidence type="ECO:0000313" key="20">
    <source>
        <dbReference type="EMBL" id="GEX69974.1"/>
    </source>
</evidence>
<keyword evidence="11" id="KW-0229">DNA integration</keyword>
<evidence type="ECO:0000256" key="13">
    <source>
        <dbReference type="ARBA" id="ARBA00022932"/>
    </source>
</evidence>
<keyword evidence="9" id="KW-0067">ATP-binding</keyword>
<proteinExistence type="predicted"/>
<evidence type="ECO:0000256" key="6">
    <source>
        <dbReference type="ARBA" id="ARBA00022741"/>
    </source>
</evidence>
<keyword evidence="2" id="KW-1188">Viral release from host cell</keyword>
<feature type="compositionally biased region" description="Low complexity" evidence="16">
    <location>
        <begin position="659"/>
        <end position="684"/>
    </location>
</feature>
<feature type="domain" description="Retroviral polymerase SH3-like" evidence="19">
    <location>
        <begin position="401"/>
        <end position="454"/>
    </location>
</feature>
<evidence type="ECO:0000256" key="16">
    <source>
        <dbReference type="SAM" id="MobiDB-lite"/>
    </source>
</evidence>
<feature type="compositionally biased region" description="Basic and acidic residues" evidence="16">
    <location>
        <begin position="686"/>
        <end position="701"/>
    </location>
</feature>